<gene>
    <name evidence="2" type="ORF">AT728_36545</name>
</gene>
<dbReference type="RefSeq" id="WP_058850818.1">
    <property type="nucleotide sequence ID" value="NZ_LOCL01000049.1"/>
</dbReference>
<evidence type="ECO:0000313" key="2">
    <source>
        <dbReference type="EMBL" id="KUF14970.1"/>
    </source>
</evidence>
<proteinExistence type="predicted"/>
<evidence type="ECO:0000313" key="3">
    <source>
        <dbReference type="Proteomes" id="UP000054804"/>
    </source>
</evidence>
<dbReference type="Proteomes" id="UP000054804">
    <property type="component" value="Unassembled WGS sequence"/>
</dbReference>
<dbReference type="EMBL" id="LOCL01000049">
    <property type="protein sequence ID" value="KUF14970.1"/>
    <property type="molecule type" value="Genomic_DNA"/>
</dbReference>
<organism evidence="2 3">
    <name type="scientific">Streptomyces silvensis</name>
    <dbReference type="NCBI Taxonomy" id="1765722"/>
    <lineage>
        <taxon>Bacteria</taxon>
        <taxon>Bacillati</taxon>
        <taxon>Actinomycetota</taxon>
        <taxon>Actinomycetes</taxon>
        <taxon>Kitasatosporales</taxon>
        <taxon>Streptomycetaceae</taxon>
        <taxon>Streptomyces</taxon>
    </lineage>
</organism>
<evidence type="ECO:0008006" key="4">
    <source>
        <dbReference type="Google" id="ProtNLM"/>
    </source>
</evidence>
<reference evidence="2 3" key="1">
    <citation type="submission" date="2015-12" db="EMBL/GenBank/DDBJ databases">
        <title>Draft genome sequence of Streptomyces silvensis ATCC 53525, a producer of novel hormone antagonists.</title>
        <authorList>
            <person name="Johnston C.W."/>
            <person name="Li Y."/>
            <person name="Magarvey N.A."/>
        </authorList>
    </citation>
    <scope>NUCLEOTIDE SEQUENCE [LARGE SCALE GENOMIC DNA]</scope>
    <source>
        <strain evidence="2 3">ATCC 53525</strain>
    </source>
</reference>
<sequence>MDDEPRLVPAAPPVPVRERVVYVGCEGESTEPDYLRYLNGRFGNGENGNPPFRIIPVDEKDGLTPERVVARVSAKAGGDEAWALFDRDRHTRIHQAVADAAASGVELCFSHPSFDLWLLLHFQSFGGEQSGSSENLKRKLRKADTAFERFDRRDDKSVMGARAAALQGRVGTAIGHARGLLAQCEHGAGKAGQATIVTPRRPEGAVVAPSPKSPERWAARSGHAPSCPVLNRDPSTDVWRLLVSLGITQDDWK</sequence>
<accession>A0A0W7WWL4</accession>
<dbReference type="OrthoDB" id="9796523at2"/>
<comment type="caution">
    <text evidence="2">The sequence shown here is derived from an EMBL/GenBank/DDBJ whole genome shotgun (WGS) entry which is preliminary data.</text>
</comment>
<dbReference type="STRING" id="1765722.AT728_36545"/>
<feature type="region of interest" description="Disordered" evidence="1">
    <location>
        <begin position="202"/>
        <end position="229"/>
    </location>
</feature>
<protein>
    <recommendedName>
        <fullName evidence="4">RloB-like protein</fullName>
    </recommendedName>
</protein>
<name>A0A0W7WWL4_9ACTN</name>
<dbReference type="Pfam" id="PF13707">
    <property type="entry name" value="RloB"/>
    <property type="match status" value="1"/>
</dbReference>
<keyword evidence="3" id="KW-1185">Reference proteome</keyword>
<evidence type="ECO:0000256" key="1">
    <source>
        <dbReference type="SAM" id="MobiDB-lite"/>
    </source>
</evidence>
<dbReference type="InterPro" id="IPR025591">
    <property type="entry name" value="RloB"/>
</dbReference>
<dbReference type="AlphaFoldDB" id="A0A0W7WWL4"/>